<reference evidence="2" key="1">
    <citation type="journal article" date="2020" name="New Phytol.">
        <title>Comparative genomics reveals dynamic genome evolution in host specialist ectomycorrhizal fungi.</title>
        <authorList>
            <person name="Lofgren L.A."/>
            <person name="Nguyen N.H."/>
            <person name="Vilgalys R."/>
            <person name="Ruytinx J."/>
            <person name="Liao H.L."/>
            <person name="Branco S."/>
            <person name="Kuo A."/>
            <person name="LaButti K."/>
            <person name="Lipzen A."/>
            <person name="Andreopoulos W."/>
            <person name="Pangilinan J."/>
            <person name="Riley R."/>
            <person name="Hundley H."/>
            <person name="Na H."/>
            <person name="Barry K."/>
            <person name="Grigoriev I.V."/>
            <person name="Stajich J.E."/>
            <person name="Kennedy P.G."/>
        </authorList>
    </citation>
    <scope>NUCLEOTIDE SEQUENCE</scope>
    <source>
        <strain evidence="2">DOB743</strain>
    </source>
</reference>
<feature type="compositionally biased region" description="Low complexity" evidence="1">
    <location>
        <begin position="443"/>
        <end position="454"/>
    </location>
</feature>
<evidence type="ECO:0000256" key="1">
    <source>
        <dbReference type="SAM" id="MobiDB-lite"/>
    </source>
</evidence>
<gene>
    <name evidence="2" type="ORF">EV702DRAFT_771871</name>
</gene>
<feature type="compositionally biased region" description="Low complexity" evidence="1">
    <location>
        <begin position="201"/>
        <end position="225"/>
    </location>
</feature>
<organism evidence="2 3">
    <name type="scientific">Suillus placidus</name>
    <dbReference type="NCBI Taxonomy" id="48579"/>
    <lineage>
        <taxon>Eukaryota</taxon>
        <taxon>Fungi</taxon>
        <taxon>Dikarya</taxon>
        <taxon>Basidiomycota</taxon>
        <taxon>Agaricomycotina</taxon>
        <taxon>Agaricomycetes</taxon>
        <taxon>Agaricomycetidae</taxon>
        <taxon>Boletales</taxon>
        <taxon>Suillineae</taxon>
        <taxon>Suillaceae</taxon>
        <taxon>Suillus</taxon>
    </lineage>
</organism>
<dbReference type="OrthoDB" id="27934at2759"/>
<comment type="caution">
    <text evidence="2">The sequence shown here is derived from an EMBL/GenBank/DDBJ whole genome shotgun (WGS) entry which is preliminary data.</text>
</comment>
<keyword evidence="3" id="KW-1185">Reference proteome</keyword>
<feature type="compositionally biased region" description="Low complexity" evidence="1">
    <location>
        <begin position="91"/>
        <end position="102"/>
    </location>
</feature>
<feature type="region of interest" description="Disordered" evidence="1">
    <location>
        <begin position="434"/>
        <end position="455"/>
    </location>
</feature>
<feature type="region of interest" description="Disordered" evidence="1">
    <location>
        <begin position="173"/>
        <end position="225"/>
    </location>
</feature>
<sequence length="604" mass="66622">MRRVLEFSLYHSLTTCSAQQLHISIASDMETTAEQQTTELSTDVLASKDSHDETSATPCAYTQVLVDPLCMQDKSPSENHQLAEESVASQLPPDLSLPLPKSSDLKDPERHLEPMTSTSCSTAMSGFTTNEGILQTDETLNASLSPFISRRGTLHVELIDTDDLQMIRLQSSGVTTQSPRLQSCEADEEAPSHSSLDNARSSSLPPSSSPPQIFSSSPLASSQSSLIETGDHYKVADRAITMESDDQDLISSPDRVYPDTLEEVYNDHNDTDAYQQRAVVRGVFFGSPVTINCMNYSMSPTIRKLTHYRRSDPGRKESALGLHAKDVPQSLEDTRSAKRMKTHDGQVYRPPAPKRATLASQQRQFKKLIAPFRSPLILNKDEDTPSEDLLKCNSPLSILLAPPSAPKMPLTPQHARVAPSVTPAKTRVRTLKAASQFKSPLTSSASASSGRGSSIRLTPTVQSLERKLQLLKRAVKVKENDEEKTLVRVIKKWTEAGREVAYELWDLVKDSANKDVGMGWDSGKGKMGSRDSNWGWASPGIKREGYPENEMNTATENALDEGDTNKILSEDDEQSRNTMGTMLRQFGIATETLGWDEDAEVFFD</sequence>
<protein>
    <submittedName>
        <fullName evidence="2">Uncharacterized protein</fullName>
    </submittedName>
</protein>
<evidence type="ECO:0000313" key="2">
    <source>
        <dbReference type="EMBL" id="KAG1780283.1"/>
    </source>
</evidence>
<feature type="compositionally biased region" description="Polar residues" evidence="1">
    <location>
        <begin position="115"/>
        <end position="124"/>
    </location>
</feature>
<dbReference type="AlphaFoldDB" id="A0A9P7A1G1"/>
<proteinExistence type="predicted"/>
<accession>A0A9P7A1G1</accession>
<feature type="region of interest" description="Disordered" evidence="1">
    <location>
        <begin position="34"/>
        <end position="54"/>
    </location>
</feature>
<evidence type="ECO:0000313" key="3">
    <source>
        <dbReference type="Proteomes" id="UP000714275"/>
    </source>
</evidence>
<dbReference type="EMBL" id="JABBWD010000009">
    <property type="protein sequence ID" value="KAG1780283.1"/>
    <property type="molecule type" value="Genomic_DNA"/>
</dbReference>
<feature type="region of interest" description="Disordered" evidence="1">
    <location>
        <begin position="72"/>
        <end position="124"/>
    </location>
</feature>
<feature type="region of interest" description="Disordered" evidence="1">
    <location>
        <begin position="521"/>
        <end position="546"/>
    </location>
</feature>
<name>A0A9P7A1G1_9AGAM</name>
<dbReference type="Proteomes" id="UP000714275">
    <property type="component" value="Unassembled WGS sequence"/>
</dbReference>
<feature type="compositionally biased region" description="Basic and acidic residues" evidence="1">
    <location>
        <begin position="103"/>
        <end position="113"/>
    </location>
</feature>
<dbReference type="Gene3D" id="6.10.140.1020">
    <property type="match status" value="1"/>
</dbReference>